<reference evidence="2 3" key="1">
    <citation type="submission" date="2017-01" db="EMBL/GenBank/DDBJ databases">
        <authorList>
            <person name="Mah S.A."/>
            <person name="Swanson W.J."/>
            <person name="Moy G.W."/>
            <person name="Vacquier V.D."/>
        </authorList>
    </citation>
    <scope>NUCLEOTIDE SEQUENCE [LARGE SCALE GENOMIC DNA]</scope>
    <source>
        <strain evidence="2 3">RU36E</strain>
    </source>
</reference>
<dbReference type="Pfam" id="PF04380">
    <property type="entry name" value="BMFP"/>
    <property type="match status" value="1"/>
</dbReference>
<evidence type="ECO:0000313" key="3">
    <source>
        <dbReference type="Proteomes" id="UP000185841"/>
    </source>
</evidence>
<comment type="similarity">
    <text evidence="1">Belongs to the UbiK family.</text>
</comment>
<dbReference type="UniPathway" id="UPA00232"/>
<sequence>MISAGHEQKSCIARARPEHRRLRATLPRFVIEKTPAMLPPKAILDTLASHASRLFSGDNPLPRSEIEAQLKALLQSAFGKLDLVSREEFDSQMAVLARTRARLEALEAKLAELEARQNPPAE</sequence>
<accession>A0A1N6NRL7</accession>
<dbReference type="EMBL" id="FTMP01000001">
    <property type="protein sequence ID" value="SIP94657.1"/>
    <property type="molecule type" value="Genomic_DNA"/>
</dbReference>
<comment type="function">
    <text evidence="1">Required for efficient ubiquinone (coenzyme Q) biosynthesis. UbiK is probably an accessory factor of Ubi enzymes and facilitates ubiquinone biosynthesis by acting as an assembly factor, a targeting factor, or both.</text>
</comment>
<dbReference type="AlphaFoldDB" id="A0A1N6NRL7"/>
<proteinExistence type="inferred from homology"/>
<organism evidence="2 3">
    <name type="scientific">Aquipseudomonas alcaligenes</name>
    <name type="common">Pseudomonas alcaligenes</name>
    <dbReference type="NCBI Taxonomy" id="43263"/>
    <lineage>
        <taxon>Bacteria</taxon>
        <taxon>Pseudomonadati</taxon>
        <taxon>Pseudomonadota</taxon>
        <taxon>Gammaproteobacteria</taxon>
        <taxon>Pseudomonadales</taxon>
        <taxon>Pseudomonadaceae</taxon>
        <taxon>Aquipseudomonas</taxon>
    </lineage>
</organism>
<dbReference type="HAMAP" id="MF_02216">
    <property type="entry name" value="UbiK"/>
    <property type="match status" value="1"/>
</dbReference>
<evidence type="ECO:0000256" key="1">
    <source>
        <dbReference type="HAMAP-Rule" id="MF_02216"/>
    </source>
</evidence>
<dbReference type="PANTHER" id="PTHR38040">
    <property type="entry name" value="UBIQUINONE BIOSYNTHESIS ACCESSORY FACTOR UBIK"/>
    <property type="match status" value="1"/>
</dbReference>
<protein>
    <recommendedName>
        <fullName evidence="1">Ubiquinone biosynthesis accessory factor UbiK</fullName>
    </recommendedName>
</protein>
<gene>
    <name evidence="1" type="primary">ubiK</name>
    <name evidence="2" type="ORF">SAMN05878282_101490</name>
</gene>
<dbReference type="PANTHER" id="PTHR38040:SF1">
    <property type="entry name" value="UBIQUINONE BIOSYNTHESIS ACCESSORY FACTOR UBIK"/>
    <property type="match status" value="1"/>
</dbReference>
<dbReference type="Proteomes" id="UP000185841">
    <property type="component" value="Unassembled WGS sequence"/>
</dbReference>
<keyword evidence="1" id="KW-0963">Cytoplasm</keyword>
<dbReference type="InterPro" id="IPR007475">
    <property type="entry name" value="UbiK"/>
</dbReference>
<comment type="pathway">
    <text evidence="1">Cofactor biosynthesis; ubiquinone biosynthesis.</text>
</comment>
<dbReference type="GO" id="GO:0006744">
    <property type="term" value="P:ubiquinone biosynthetic process"/>
    <property type="evidence" value="ECO:0007669"/>
    <property type="project" value="UniProtKB-UniRule"/>
</dbReference>
<dbReference type="GO" id="GO:0005829">
    <property type="term" value="C:cytosol"/>
    <property type="evidence" value="ECO:0007669"/>
    <property type="project" value="TreeGrafter"/>
</dbReference>
<keyword evidence="1" id="KW-0831">Ubiquinone biosynthesis</keyword>
<evidence type="ECO:0000313" key="2">
    <source>
        <dbReference type="EMBL" id="SIP94657.1"/>
    </source>
</evidence>
<name>A0A1N6NRL7_AQUAC</name>
<comment type="subcellular location">
    <subcellularLocation>
        <location evidence="1">Cytoplasm</location>
    </subcellularLocation>
</comment>